<feature type="transmembrane region" description="Helical" evidence="12">
    <location>
        <begin position="447"/>
        <end position="463"/>
    </location>
</feature>
<evidence type="ECO:0000256" key="4">
    <source>
        <dbReference type="ARBA" id="ARBA00022568"/>
    </source>
</evidence>
<keyword evidence="9" id="KW-1278">Translocase</keyword>
<keyword evidence="6" id="KW-0547">Nucleotide-binding</keyword>
<feature type="transmembrane region" description="Helical" evidence="12">
    <location>
        <begin position="641"/>
        <end position="663"/>
    </location>
</feature>
<dbReference type="PRINTS" id="PR00120">
    <property type="entry name" value="HATPASE"/>
</dbReference>
<keyword evidence="4" id="KW-0813">Transport</keyword>
<evidence type="ECO:0000256" key="11">
    <source>
        <dbReference type="ARBA" id="ARBA00023136"/>
    </source>
</evidence>
<feature type="transmembrane region" description="Helical" evidence="12">
    <location>
        <begin position="1189"/>
        <end position="1206"/>
    </location>
</feature>
<proteinExistence type="inferred from homology"/>
<keyword evidence="10 12" id="KW-1133">Transmembrane helix</keyword>
<evidence type="ECO:0000256" key="7">
    <source>
        <dbReference type="ARBA" id="ARBA00022837"/>
    </source>
</evidence>
<dbReference type="SFLD" id="SFLDG00002">
    <property type="entry name" value="C1.7:_P-type_atpase_like"/>
    <property type="match status" value="1"/>
</dbReference>
<dbReference type="PANTHER" id="PTHR42861">
    <property type="entry name" value="CALCIUM-TRANSPORTING ATPASE"/>
    <property type="match status" value="1"/>
</dbReference>
<reference evidence="14 15" key="1">
    <citation type="submission" date="2018-02" db="EMBL/GenBank/DDBJ databases">
        <title>Subsurface microbial communities from deep shales in Ohio and West Virginia, USA.</title>
        <authorList>
            <person name="Wrighton K."/>
        </authorList>
    </citation>
    <scope>NUCLEOTIDE SEQUENCE [LARGE SCALE GENOMIC DNA]</scope>
    <source>
        <strain evidence="14 15">OWC-G53F</strain>
    </source>
</reference>
<dbReference type="Gene3D" id="3.40.1110.10">
    <property type="entry name" value="Calcium-transporting ATPase, cytoplasmic domain N"/>
    <property type="match status" value="1"/>
</dbReference>
<comment type="similarity">
    <text evidence="2">Belongs to the autoinducer-2 exporter (AI-2E) (TC 2.A.86) family.</text>
</comment>
<dbReference type="GO" id="GO:0016887">
    <property type="term" value="F:ATP hydrolysis activity"/>
    <property type="evidence" value="ECO:0007669"/>
    <property type="project" value="InterPro"/>
</dbReference>
<dbReference type="InterPro" id="IPR059000">
    <property type="entry name" value="ATPase_P-type_domA"/>
</dbReference>
<dbReference type="EMBL" id="PTIY01000002">
    <property type="protein sequence ID" value="PPK73255.1"/>
    <property type="molecule type" value="Genomic_DNA"/>
</dbReference>
<evidence type="ECO:0000313" key="14">
    <source>
        <dbReference type="EMBL" id="PPK73255.1"/>
    </source>
</evidence>
<evidence type="ECO:0000256" key="5">
    <source>
        <dbReference type="ARBA" id="ARBA00022692"/>
    </source>
</evidence>
<feature type="transmembrane region" description="Helical" evidence="12">
    <location>
        <begin position="36"/>
        <end position="54"/>
    </location>
</feature>
<evidence type="ECO:0000259" key="13">
    <source>
        <dbReference type="SMART" id="SM00831"/>
    </source>
</evidence>
<feature type="transmembrane region" description="Helical" evidence="12">
    <location>
        <begin position="1212"/>
        <end position="1236"/>
    </location>
</feature>
<dbReference type="NCBIfam" id="TIGR01494">
    <property type="entry name" value="ATPase_P-type"/>
    <property type="match status" value="3"/>
</dbReference>
<dbReference type="PROSITE" id="PS00154">
    <property type="entry name" value="ATPASE_E1_E2"/>
    <property type="match status" value="1"/>
</dbReference>
<dbReference type="GO" id="GO:0005388">
    <property type="term" value="F:P-type calcium transporter activity"/>
    <property type="evidence" value="ECO:0007669"/>
    <property type="project" value="UniProtKB-EC"/>
</dbReference>
<sequence length="1256" mass="135444">MNDYLGSTPIRRLIPGILLAGLLWLGFMVLREFLLTLIWALIIAYVAWPPYRYLRHKFKDNAALSAAVMTAIIATVILLAVYWLVAMLQNELTIAYQTLVDGFNQDAYRLPDFIRRIPGLGGTAQEWLDRVAGDRAAVLAQFAAWAQQWSGEFAKFLGGIGRYVIKLGVILVTVFFCFRDGDEVVKQLQQGLVRFLGAYQHVYLQAAGQTTRAVVYGLVLAALGQGALAGLGYYVAGVQAPVLFGAMTALLAMVPMGATLVWMPLSVMLILTEQHWQGIGLFLWGFLVVSTVDNVIRPLVISGAGRIPFLVVLFGVLGGLTTFGAVGLFLGPVILAVLLAVWHAWLKQQQTEEGKQDAPASPDRDVRPNWHTLSVEKALSTQASDAAVGLSSGVAADRQKRYGFNRLAEKPPRSAWYVLLAQFKSFLIVVLIAAAVLAAAIGDLTDGIVILAVVVINALLGFYQEFQAEKSLAALKSMLALRAEVRRDGRTVELPADQLVPGDIVILEPGDKIPADGRIISCQTLEVDESSLTGESVPVGKYEQALEQATMPLAERGNMLYMNNTVTRGRAKMLVTAIGMDTEIGKLAGLLSEEKDGETPLQIQLDSLGKRLALIALGIIGLLIVAALWRGEALVRIAFDAIALAVAAIPEGLPAVVTVTLALGMHRMARQRAIVKRLAAVETLGCTTVICTDKTGTLTVNQMTARSIFYKGRSYKVSGEGYETAGRILPVADGNAADDLADLLLPLALCNNSRLQGKQVVGDPMESALLVLAAKGGIDKKQAHLQLPRIAELPFDAEHKFMATFHQDGDRVKVFIKGAPEVLLKLCNSVVDSSGNPSPVEPETLPAQNQIMAGTGLRVLGVAVRTLPAGEFNQDNDLFQYVRELSFVALVGLMDPPRAEAREAIKLCQQAGIAVKMITGDQKVTAFAIAQELGLAGEVIEGEELARMDDGALAARINAIAVFARTAPEQKVRIIKALKADGHVVAMTGDGVNDAPALKSADIGIAMGVTGTDVAREAASMILTDDNFATIVKAVKEGRGIYDNMIKFVRFQLSTNIGAILTVVGAPLLGMPVPFTAVQLLWINIIMDGPPAMSLGVDPVRAGGMDEAPRDPDARILSLRRFGNLLGYGLTMAAGTLGILYYGLQTGESQHAATLAFTTFVLFQVFNVFNARSEKGTSFNRHFCANRWLWLALFGVILLQILVIHWPPAQLIFHTTALTQTDWLMATGVAASILVLEELRKMLRARSVMRGLQIRS</sequence>
<dbReference type="Pfam" id="PF13246">
    <property type="entry name" value="Cation_ATPase"/>
    <property type="match status" value="1"/>
</dbReference>
<evidence type="ECO:0000256" key="1">
    <source>
        <dbReference type="ARBA" id="ARBA00004141"/>
    </source>
</evidence>
<keyword evidence="4" id="KW-0406">Ion transport</keyword>
<dbReference type="GO" id="GO:0016020">
    <property type="term" value="C:membrane"/>
    <property type="evidence" value="ECO:0007669"/>
    <property type="project" value="UniProtKB-SubCell"/>
</dbReference>
<feature type="domain" description="Cation-transporting P-type ATPase N-terminal" evidence="13">
    <location>
        <begin position="369"/>
        <end position="443"/>
    </location>
</feature>
<dbReference type="InterPro" id="IPR008250">
    <property type="entry name" value="ATPase_P-typ_transduc_dom_A_sf"/>
</dbReference>
<keyword evidence="4" id="KW-0109">Calcium transport</keyword>
<keyword evidence="7" id="KW-0106">Calcium</keyword>
<feature type="transmembrane region" description="Helical" evidence="12">
    <location>
        <begin position="612"/>
        <end position="629"/>
    </location>
</feature>
<dbReference type="AlphaFoldDB" id="A0A2S6H700"/>
<dbReference type="InterPro" id="IPR006068">
    <property type="entry name" value="ATPase_P-typ_cation-transptr_C"/>
</dbReference>
<comment type="subcellular location">
    <subcellularLocation>
        <location evidence="1">Membrane</location>
        <topology evidence="1">Multi-pass membrane protein</topology>
    </subcellularLocation>
</comment>
<dbReference type="RefSeq" id="WP_104422511.1">
    <property type="nucleotide sequence ID" value="NZ_PTIY01000002.1"/>
</dbReference>
<dbReference type="Pfam" id="PF01594">
    <property type="entry name" value="AI-2E_transport"/>
    <property type="match status" value="1"/>
</dbReference>
<dbReference type="InterPro" id="IPR002549">
    <property type="entry name" value="AI-2E-like"/>
</dbReference>
<dbReference type="InterPro" id="IPR018303">
    <property type="entry name" value="ATPase_P-typ_P_site"/>
</dbReference>
<dbReference type="SMART" id="SM00831">
    <property type="entry name" value="Cation_ATPase_N"/>
    <property type="match status" value="1"/>
</dbReference>
<keyword evidence="11 12" id="KW-0472">Membrane</keyword>
<dbReference type="Pfam" id="PF00690">
    <property type="entry name" value="Cation_ATPase_N"/>
    <property type="match status" value="1"/>
</dbReference>
<dbReference type="InterPro" id="IPR001757">
    <property type="entry name" value="P_typ_ATPase"/>
</dbReference>
<protein>
    <recommendedName>
        <fullName evidence="3">P-type Ca(2+) transporter</fullName>
        <ecNumber evidence="3">7.2.2.10</ecNumber>
    </recommendedName>
</protein>
<dbReference type="NCBIfam" id="TIGR01517">
    <property type="entry name" value="ATPase-IIB_Ca"/>
    <property type="match status" value="1"/>
</dbReference>
<dbReference type="InterPro" id="IPR044492">
    <property type="entry name" value="P_typ_ATPase_HD_dom"/>
</dbReference>
<dbReference type="SFLD" id="SFLDS00003">
    <property type="entry name" value="Haloacid_Dehalogenase"/>
    <property type="match status" value="1"/>
</dbReference>
<dbReference type="InterPro" id="IPR023299">
    <property type="entry name" value="ATPase_P-typ_cyto_dom_N"/>
</dbReference>
<name>A0A2S6H700_9GAMM</name>
<feature type="transmembrane region" description="Helical" evidence="12">
    <location>
        <begin position="1150"/>
        <end position="1169"/>
    </location>
</feature>
<dbReference type="SUPFAM" id="SSF56784">
    <property type="entry name" value="HAD-like"/>
    <property type="match status" value="1"/>
</dbReference>
<dbReference type="Gene3D" id="3.40.50.1000">
    <property type="entry name" value="HAD superfamily/HAD-like"/>
    <property type="match status" value="1"/>
</dbReference>
<gene>
    <name evidence="14" type="ORF">B0F88_102235</name>
</gene>
<feature type="transmembrane region" description="Helical" evidence="12">
    <location>
        <begin position="278"/>
        <end position="297"/>
    </location>
</feature>
<evidence type="ECO:0000256" key="3">
    <source>
        <dbReference type="ARBA" id="ARBA00012790"/>
    </source>
</evidence>
<dbReference type="OrthoDB" id="9814270at2"/>
<evidence type="ECO:0000256" key="8">
    <source>
        <dbReference type="ARBA" id="ARBA00022840"/>
    </source>
</evidence>
<dbReference type="SUPFAM" id="SSF81653">
    <property type="entry name" value="Calcium ATPase, transduction domain A"/>
    <property type="match status" value="1"/>
</dbReference>
<dbReference type="SUPFAM" id="SSF81665">
    <property type="entry name" value="Calcium ATPase, transmembrane domain M"/>
    <property type="match status" value="1"/>
</dbReference>
<dbReference type="InterPro" id="IPR023298">
    <property type="entry name" value="ATPase_P-typ_TM_dom_sf"/>
</dbReference>
<dbReference type="GO" id="GO:0005524">
    <property type="term" value="F:ATP binding"/>
    <property type="evidence" value="ECO:0007669"/>
    <property type="project" value="UniProtKB-KW"/>
</dbReference>
<feature type="transmembrane region" description="Helical" evidence="12">
    <location>
        <begin position="309"/>
        <end position="342"/>
    </location>
</feature>
<dbReference type="Gene3D" id="1.20.1110.10">
    <property type="entry name" value="Calcium-transporting ATPase, transmembrane domain"/>
    <property type="match status" value="1"/>
</dbReference>
<dbReference type="SFLD" id="SFLDF00027">
    <property type="entry name" value="p-type_atpase"/>
    <property type="match status" value="1"/>
</dbReference>
<dbReference type="Proteomes" id="UP000238071">
    <property type="component" value="Unassembled WGS sequence"/>
</dbReference>
<dbReference type="InterPro" id="IPR004014">
    <property type="entry name" value="ATPase_P-typ_cation-transptr_N"/>
</dbReference>
<feature type="transmembrane region" description="Helical" evidence="12">
    <location>
        <begin position="66"/>
        <end position="85"/>
    </location>
</feature>
<feature type="transmembrane region" description="Helical" evidence="12">
    <location>
        <begin position="160"/>
        <end position="178"/>
    </location>
</feature>
<feature type="transmembrane region" description="Helical" evidence="12">
    <location>
        <begin position="416"/>
        <end position="441"/>
    </location>
</feature>
<keyword evidence="5 12" id="KW-0812">Transmembrane</keyword>
<dbReference type="SUPFAM" id="SSF81660">
    <property type="entry name" value="Metal cation-transporting ATPase, ATP-binding domain N"/>
    <property type="match status" value="1"/>
</dbReference>
<keyword evidence="15" id="KW-1185">Reference proteome</keyword>
<dbReference type="Gene3D" id="2.70.150.10">
    <property type="entry name" value="Calcium-transporting ATPase, cytoplasmic transduction domain A"/>
    <property type="match status" value="1"/>
</dbReference>
<evidence type="ECO:0000256" key="2">
    <source>
        <dbReference type="ARBA" id="ARBA00009773"/>
    </source>
</evidence>
<feature type="transmembrane region" description="Helical" evidence="12">
    <location>
        <begin position="213"/>
        <end position="236"/>
    </location>
</feature>
<keyword evidence="8" id="KW-0067">ATP-binding</keyword>
<dbReference type="PRINTS" id="PR00119">
    <property type="entry name" value="CATATPASE"/>
</dbReference>
<evidence type="ECO:0000256" key="10">
    <source>
        <dbReference type="ARBA" id="ARBA00022989"/>
    </source>
</evidence>
<evidence type="ECO:0000256" key="6">
    <source>
        <dbReference type="ARBA" id="ARBA00022741"/>
    </source>
</evidence>
<evidence type="ECO:0000313" key="15">
    <source>
        <dbReference type="Proteomes" id="UP000238071"/>
    </source>
</evidence>
<accession>A0A2S6H700</accession>
<dbReference type="InterPro" id="IPR036412">
    <property type="entry name" value="HAD-like_sf"/>
</dbReference>
<evidence type="ECO:0000256" key="9">
    <source>
        <dbReference type="ARBA" id="ARBA00022967"/>
    </source>
</evidence>
<evidence type="ECO:0000256" key="12">
    <source>
        <dbReference type="SAM" id="Phobius"/>
    </source>
</evidence>
<feature type="transmembrane region" description="Helical" evidence="12">
    <location>
        <begin position="1125"/>
        <end position="1144"/>
    </location>
</feature>
<dbReference type="InterPro" id="IPR006408">
    <property type="entry name" value="P-type_ATPase_IIB"/>
</dbReference>
<organism evidence="14 15">
    <name type="scientific">Methylobacter tundripaludum</name>
    <dbReference type="NCBI Taxonomy" id="173365"/>
    <lineage>
        <taxon>Bacteria</taxon>
        <taxon>Pseudomonadati</taxon>
        <taxon>Pseudomonadota</taxon>
        <taxon>Gammaproteobacteria</taxon>
        <taxon>Methylococcales</taxon>
        <taxon>Methylococcaceae</taxon>
        <taxon>Methylobacter</taxon>
    </lineage>
</organism>
<dbReference type="Pfam" id="PF00122">
    <property type="entry name" value="E1-E2_ATPase"/>
    <property type="match status" value="1"/>
</dbReference>
<comment type="caution">
    <text evidence="14">The sequence shown here is derived from an EMBL/GenBank/DDBJ whole genome shotgun (WGS) entry which is preliminary data.</text>
</comment>
<feature type="transmembrane region" description="Helical" evidence="12">
    <location>
        <begin position="12"/>
        <end position="30"/>
    </location>
</feature>
<dbReference type="InterPro" id="IPR023214">
    <property type="entry name" value="HAD_sf"/>
</dbReference>
<dbReference type="EC" id="7.2.2.10" evidence="3"/>
<dbReference type="Pfam" id="PF00689">
    <property type="entry name" value="Cation_ATPase_C"/>
    <property type="match status" value="1"/>
</dbReference>
<feature type="transmembrane region" description="Helical" evidence="12">
    <location>
        <begin position="242"/>
        <end position="271"/>
    </location>
</feature>